<dbReference type="GO" id="GO:0005840">
    <property type="term" value="C:ribosome"/>
    <property type="evidence" value="ECO:0007669"/>
    <property type="project" value="UniProtKB-KW"/>
</dbReference>
<keyword evidence="1" id="KW-0689">Ribosomal protein</keyword>
<reference evidence="1" key="1">
    <citation type="submission" date="2016-03" db="EMBL/GenBank/DDBJ databases">
        <title>Gut transcriptome analysis on engorged females of Ornithodoros mimon (Acari: Argasidae) and phylogenetic inferences of soft ticks.</title>
        <authorList>
            <person name="Landulfo G.A."/>
            <person name="Giovanni D."/>
            <person name="Carvalho E."/>
            <person name="Junqueira-de-Azevedo I."/>
            <person name="Patane J."/>
            <person name="Mendoca R."/>
            <person name="Barros-Battesti D."/>
        </authorList>
    </citation>
    <scope>NUCLEOTIDE SEQUENCE</scope>
    <source>
        <strain evidence="1">Females</strain>
        <tissue evidence="1">Gut</tissue>
    </source>
</reference>
<evidence type="ECO:0000313" key="1">
    <source>
        <dbReference type="EMBL" id="JAR86323.1"/>
    </source>
</evidence>
<name>A0A147B6B2_9ACAR</name>
<protein>
    <submittedName>
        <fullName evidence="1">39s ribosomal protein mitochondrial like</fullName>
    </submittedName>
</protein>
<feature type="non-terminal residue" evidence="1">
    <location>
        <position position="171"/>
    </location>
</feature>
<keyword evidence="1" id="KW-0687">Ribonucleoprotein</keyword>
<dbReference type="EMBL" id="GEIB01002212">
    <property type="protein sequence ID" value="JAR86323.1"/>
    <property type="molecule type" value="Transcribed_RNA"/>
</dbReference>
<proteinExistence type="predicted"/>
<dbReference type="AlphaFoldDB" id="A0A147B6B2"/>
<feature type="non-terminal residue" evidence="1">
    <location>
        <position position="1"/>
    </location>
</feature>
<accession>A0A147B6B2</accession>
<organism evidence="1">
    <name type="scientific">Alectorobius mimon</name>
    <dbReference type="NCBI Taxonomy" id="360319"/>
    <lineage>
        <taxon>Eukaryota</taxon>
        <taxon>Metazoa</taxon>
        <taxon>Ecdysozoa</taxon>
        <taxon>Arthropoda</taxon>
        <taxon>Chelicerata</taxon>
        <taxon>Arachnida</taxon>
        <taxon>Acari</taxon>
        <taxon>Parasitiformes</taxon>
        <taxon>Ixodida</taxon>
        <taxon>Ixodoidea</taxon>
        <taxon>Argasidae</taxon>
        <taxon>Ornithodorinae</taxon>
        <taxon>Alectorobius</taxon>
    </lineage>
</organism>
<sequence length="171" mass="19327">NNLIQINMHATSPSNSISYIPNSPTSNPLSSSLHFRLNLQLLLLLDFFVLEHNRRSLKLMKLLVVHLFRQRIVWILEVSGKRRRILSRRPLLLDPSVVDLDVVVDMARNSRSLNPDDVILCIYSPHLQSDQQSSLLPHVTGHPFSFEYETARPTDCTESTVGFGGSVAGRT</sequence>